<dbReference type="EMBL" id="JAVIZA010000001">
    <property type="protein sequence ID" value="MDR6167839.1"/>
    <property type="molecule type" value="Genomic_DNA"/>
</dbReference>
<comment type="caution">
    <text evidence="1">The sequence shown here is derived from an EMBL/GenBank/DDBJ whole genome shotgun (WGS) entry which is preliminary data.</text>
</comment>
<reference evidence="1 2" key="1">
    <citation type="submission" date="2023-08" db="EMBL/GenBank/DDBJ databases">
        <title>Functional and genomic diversity of the sorghum phyllosphere microbiome.</title>
        <authorList>
            <person name="Shade A."/>
        </authorList>
    </citation>
    <scope>NUCLEOTIDE SEQUENCE [LARGE SCALE GENOMIC DNA]</scope>
    <source>
        <strain evidence="1 2">SORGH_AS_0919</strain>
    </source>
</reference>
<dbReference type="Proteomes" id="UP001260188">
    <property type="component" value="Unassembled WGS sequence"/>
</dbReference>
<name>A0ABU1I4H1_9MICO</name>
<protein>
    <submittedName>
        <fullName evidence="1">Uncharacterized protein</fullName>
    </submittedName>
</protein>
<sequence>MTGEARRPQRAHTWVTPKIFADLADPQPGVAAFFDHYADWFDRVDEVVVTFCAGNGDHVLAYPGTGHGATRFDWGRYNSYVGTAVSTRDHNGHWLRVAREDRVIAGNPYHAGPAFVLSEQPMDYATLAAIYRSFRDEARRRGIPLVLLEYLEPGSEFCACVWKTERHPEAASGWVDAGGNIAPGLLDVAAVLDADTEVYAAYPSGIPAGEPVERFAARQIAAFVADFGLDGITLGNQFGLIGIWHPEHAVQSTPERRASVMRFFTRLRELLDAGAGAGTGAGAGAGARIYWQDSFWPVEVEQDVWGMTDEAYAALSGIVVSNFAVLAREDNIAESARSKIALRDRLGGELEIIYSLDFVDPWYWYRVYLDSPHFWHRQRAVYGELSGMLDGVMFFANDTFGHFVMPDPLGTTLALLPRRAADRHADASRP</sequence>
<proteinExistence type="predicted"/>
<evidence type="ECO:0000313" key="1">
    <source>
        <dbReference type="EMBL" id="MDR6167839.1"/>
    </source>
</evidence>
<accession>A0ABU1I4H1</accession>
<keyword evidence="2" id="KW-1185">Reference proteome</keyword>
<organism evidence="1 2">
    <name type="scientific">Microbacterium paludicola</name>
    <dbReference type="NCBI Taxonomy" id="300019"/>
    <lineage>
        <taxon>Bacteria</taxon>
        <taxon>Bacillati</taxon>
        <taxon>Actinomycetota</taxon>
        <taxon>Actinomycetes</taxon>
        <taxon>Micrococcales</taxon>
        <taxon>Microbacteriaceae</taxon>
        <taxon>Microbacterium</taxon>
    </lineage>
</organism>
<evidence type="ECO:0000313" key="2">
    <source>
        <dbReference type="Proteomes" id="UP001260188"/>
    </source>
</evidence>
<gene>
    <name evidence="1" type="ORF">QE367_002043</name>
</gene>